<evidence type="ECO:0000256" key="3">
    <source>
        <dbReference type="ARBA" id="ARBA00022475"/>
    </source>
</evidence>
<evidence type="ECO:0000256" key="2">
    <source>
        <dbReference type="ARBA" id="ARBA00022448"/>
    </source>
</evidence>
<evidence type="ECO:0000256" key="6">
    <source>
        <dbReference type="ARBA" id="ARBA00023136"/>
    </source>
</evidence>
<dbReference type="PANTHER" id="PTHR23522">
    <property type="entry name" value="BLL5896 PROTEIN"/>
    <property type="match status" value="1"/>
</dbReference>
<keyword evidence="6 7" id="KW-0472">Membrane</keyword>
<feature type="transmembrane region" description="Helical" evidence="7">
    <location>
        <begin position="414"/>
        <end position="432"/>
    </location>
</feature>
<name>A0A3B1DKM8_9ZZZZ</name>
<dbReference type="SUPFAM" id="SSF103473">
    <property type="entry name" value="MFS general substrate transporter"/>
    <property type="match status" value="1"/>
</dbReference>
<dbReference type="InterPro" id="IPR036259">
    <property type="entry name" value="MFS_trans_sf"/>
</dbReference>
<keyword evidence="2" id="KW-0813">Transport</keyword>
<dbReference type="PROSITE" id="PS50850">
    <property type="entry name" value="MFS"/>
    <property type="match status" value="1"/>
</dbReference>
<sequence length="433" mass="46575">MTTPPPASSFITPRLSVMMFLQYAIWGAWLPILYPYLLGHVGMSLDQVGAILAAGAVGAILGPLIAGQIADRYFNTEKFLGISHLLGAGLVFALASVDSFWPFLIISLLYGIVYAPTIALTNSLSFHHLTDRDKQFGPIRLWGTIGWIAAGIMVGQWLLLRHTPTGESAEVVAAAQNAGRAGAFQLSAVLGLIMGIYCFTLPKTPPSAEAKESFATLEAIREVRKQPLITLFFLAVPISIVHQFYFVHTSEFLSILQRQSDAAGSFANLINRVLGAGGGGLMTIGQMAEIAVLALMPFLAKRLSRKSLLAIGITAYALRMAIFAYATSMPLLLLGVALHGLCFGCFIFVAFMIVDEQTTPDVRASAQNLFNVVIIGVGIIVGSWFATSIVGNWATESILTDSGETITQMNYTKLFGIPMWIAVACLAALAIFY</sequence>
<proteinExistence type="predicted"/>
<feature type="transmembrane region" description="Helical" evidence="7">
    <location>
        <begin position="79"/>
        <end position="97"/>
    </location>
</feature>
<dbReference type="PANTHER" id="PTHR23522:SF4">
    <property type="entry name" value="NUCLEOSIDE PERMEASE NUPG-RELATED"/>
    <property type="match status" value="1"/>
</dbReference>
<protein>
    <recommendedName>
        <fullName evidence="8">Major facilitator superfamily (MFS) profile domain-containing protein</fullName>
    </recommendedName>
</protein>
<feature type="non-terminal residue" evidence="9">
    <location>
        <position position="433"/>
    </location>
</feature>
<evidence type="ECO:0000256" key="7">
    <source>
        <dbReference type="SAM" id="Phobius"/>
    </source>
</evidence>
<dbReference type="GO" id="GO:0005886">
    <property type="term" value="C:plasma membrane"/>
    <property type="evidence" value="ECO:0007669"/>
    <property type="project" value="UniProtKB-SubCell"/>
</dbReference>
<keyword evidence="5 7" id="KW-1133">Transmembrane helix</keyword>
<dbReference type="InterPro" id="IPR004740">
    <property type="entry name" value="Nuc_H_symport"/>
</dbReference>
<dbReference type="GO" id="GO:0015213">
    <property type="term" value="F:uridine transmembrane transporter activity"/>
    <property type="evidence" value="ECO:0007669"/>
    <property type="project" value="TreeGrafter"/>
</dbReference>
<dbReference type="Gene3D" id="1.20.1250.20">
    <property type="entry name" value="MFS general substrate transporter like domains"/>
    <property type="match status" value="2"/>
</dbReference>
<evidence type="ECO:0000256" key="5">
    <source>
        <dbReference type="ARBA" id="ARBA00022989"/>
    </source>
</evidence>
<feature type="transmembrane region" description="Helical" evidence="7">
    <location>
        <begin position="49"/>
        <end position="67"/>
    </location>
</feature>
<feature type="transmembrane region" description="Helical" evidence="7">
    <location>
        <begin position="180"/>
        <end position="201"/>
    </location>
</feature>
<feature type="transmembrane region" description="Helical" evidence="7">
    <location>
        <begin position="141"/>
        <end position="160"/>
    </location>
</feature>
<feature type="transmembrane region" description="Helical" evidence="7">
    <location>
        <begin position="228"/>
        <end position="246"/>
    </location>
</feature>
<feature type="transmembrane region" description="Helical" evidence="7">
    <location>
        <begin position="308"/>
        <end position="326"/>
    </location>
</feature>
<gene>
    <name evidence="9" type="ORF">MNBD_PLANCTO03-61</name>
</gene>
<feature type="transmembrane region" description="Helical" evidence="7">
    <location>
        <begin position="103"/>
        <end position="120"/>
    </location>
</feature>
<keyword evidence="4 7" id="KW-0812">Transmembrane</keyword>
<dbReference type="InterPro" id="IPR020846">
    <property type="entry name" value="MFS_dom"/>
</dbReference>
<feature type="transmembrane region" description="Helical" evidence="7">
    <location>
        <begin position="369"/>
        <end position="394"/>
    </location>
</feature>
<keyword evidence="3" id="KW-1003">Cell membrane</keyword>
<evidence type="ECO:0000256" key="1">
    <source>
        <dbReference type="ARBA" id="ARBA00004651"/>
    </source>
</evidence>
<organism evidence="9">
    <name type="scientific">hydrothermal vent metagenome</name>
    <dbReference type="NCBI Taxonomy" id="652676"/>
    <lineage>
        <taxon>unclassified sequences</taxon>
        <taxon>metagenomes</taxon>
        <taxon>ecological metagenomes</taxon>
    </lineage>
</organism>
<reference evidence="9" key="1">
    <citation type="submission" date="2018-06" db="EMBL/GenBank/DDBJ databases">
        <authorList>
            <person name="Zhirakovskaya E."/>
        </authorList>
    </citation>
    <scope>NUCLEOTIDE SEQUENCE</scope>
</reference>
<feature type="domain" description="Major facilitator superfamily (MFS) profile" evidence="8">
    <location>
        <begin position="1"/>
        <end position="433"/>
    </location>
</feature>
<dbReference type="Pfam" id="PF03825">
    <property type="entry name" value="Nuc_H_symport"/>
    <property type="match status" value="1"/>
</dbReference>
<feature type="transmembrane region" description="Helical" evidence="7">
    <location>
        <begin position="332"/>
        <end position="354"/>
    </location>
</feature>
<feature type="transmembrane region" description="Helical" evidence="7">
    <location>
        <begin position="273"/>
        <end position="296"/>
    </location>
</feature>
<comment type="subcellular location">
    <subcellularLocation>
        <location evidence="1">Cell membrane</location>
        <topology evidence="1">Multi-pass membrane protein</topology>
    </subcellularLocation>
</comment>
<evidence type="ECO:0000259" key="8">
    <source>
        <dbReference type="PROSITE" id="PS50850"/>
    </source>
</evidence>
<accession>A0A3B1DKM8</accession>
<feature type="transmembrane region" description="Helical" evidence="7">
    <location>
        <begin position="20"/>
        <end position="37"/>
    </location>
</feature>
<dbReference type="EMBL" id="UOGK01000514">
    <property type="protein sequence ID" value="VAX41262.1"/>
    <property type="molecule type" value="Genomic_DNA"/>
</dbReference>
<evidence type="ECO:0000313" key="9">
    <source>
        <dbReference type="EMBL" id="VAX41262.1"/>
    </source>
</evidence>
<dbReference type="AlphaFoldDB" id="A0A3B1DKM8"/>
<evidence type="ECO:0000256" key="4">
    <source>
        <dbReference type="ARBA" id="ARBA00022692"/>
    </source>
</evidence>
<dbReference type="GO" id="GO:0015212">
    <property type="term" value="F:cytidine transmembrane transporter activity"/>
    <property type="evidence" value="ECO:0007669"/>
    <property type="project" value="TreeGrafter"/>
</dbReference>